<gene>
    <name evidence="2" type="ORF">GRB96_08625</name>
</gene>
<dbReference type="InterPro" id="IPR001668">
    <property type="entry name" value="Mob_Pre"/>
</dbReference>
<evidence type="ECO:0000313" key="3">
    <source>
        <dbReference type="Proteomes" id="UP000487929"/>
    </source>
</evidence>
<protein>
    <recommendedName>
        <fullName evidence="4">Plasmid recombination enzyme</fullName>
    </recommendedName>
</protein>
<evidence type="ECO:0000313" key="2">
    <source>
        <dbReference type="EMBL" id="NAW34481.1"/>
    </source>
</evidence>
<feature type="region of interest" description="Disordered" evidence="1">
    <location>
        <begin position="296"/>
        <end position="353"/>
    </location>
</feature>
<dbReference type="EMBL" id="WUTT01000001">
    <property type="protein sequence ID" value="NAW34481.1"/>
    <property type="molecule type" value="Genomic_DNA"/>
</dbReference>
<feature type="compositionally biased region" description="Low complexity" evidence="1">
    <location>
        <begin position="299"/>
        <end position="311"/>
    </location>
</feature>
<dbReference type="OrthoDB" id="6183171at2"/>
<evidence type="ECO:0008006" key="4">
    <source>
        <dbReference type="Google" id="ProtNLM"/>
    </source>
</evidence>
<dbReference type="GO" id="GO:0003677">
    <property type="term" value="F:DNA binding"/>
    <property type="evidence" value="ECO:0007669"/>
    <property type="project" value="InterPro"/>
</dbReference>
<proteinExistence type="predicted"/>
<sequence length="353" mass="40045">MDAPSIEVTPVDAEWNSIREYQAWIETTMTNSVDLMNTQGGKIVERKIRRDAPALGTVIASLPSETKDTPRETISRFRQECIDWFKDYLEKVGMRLNYCVLHLDEKYPHLHLWFTPGREMLSRREWKMGKVTNPSLPEKENMRRSFFREIGNRYCDELEKPKEERRRRIPSRAVAAANRLPPGEPNSDGSIMGLPVAKESNSSDADHHSSITPGMIERSPFYIRTVRRMIEAALQQRQRIGDLTEEQIIRLFAERSGASEECCGGIIDNMLAERSKDTDNTTHRPTRSVLEDLRKFHESSSGSPSPAAGASDTRHTETTPGKSGSSPEGGKGTPTLDRLKAGRRLKRNNPPER</sequence>
<keyword evidence="3" id="KW-1185">Reference proteome</keyword>
<reference evidence="2 3" key="1">
    <citation type="submission" date="2019-12" db="EMBL/GenBank/DDBJ databases">
        <title>Draft genome sequencing of Halomonas alimentaria DSM 15356.</title>
        <authorList>
            <person name="Pandiyan K."/>
            <person name="Kushwaha P."/>
            <person name="Gowdham M."/>
            <person name="Chakdar H."/>
            <person name="Singh A."/>
            <person name="Kumar M."/>
            <person name="Saxena A.K."/>
        </authorList>
    </citation>
    <scope>NUCLEOTIDE SEQUENCE [LARGE SCALE GENOMIC DNA]</scope>
    <source>
        <strain evidence="2 3">DSM 15356</strain>
    </source>
</reference>
<dbReference type="Pfam" id="PF01076">
    <property type="entry name" value="Mob_Pre"/>
    <property type="match status" value="1"/>
</dbReference>
<dbReference type="Proteomes" id="UP000487929">
    <property type="component" value="Unassembled WGS sequence"/>
</dbReference>
<dbReference type="RefSeq" id="WP_161431764.1">
    <property type="nucleotide sequence ID" value="NZ_WUTT01000001.1"/>
</dbReference>
<dbReference type="GO" id="GO:0006310">
    <property type="term" value="P:DNA recombination"/>
    <property type="evidence" value="ECO:0007669"/>
    <property type="project" value="InterPro"/>
</dbReference>
<accession>A0A7X4W7J8</accession>
<organism evidence="2 3">
    <name type="scientific">Halomonas alimentaria</name>
    <dbReference type="NCBI Taxonomy" id="147248"/>
    <lineage>
        <taxon>Bacteria</taxon>
        <taxon>Pseudomonadati</taxon>
        <taxon>Pseudomonadota</taxon>
        <taxon>Gammaproteobacteria</taxon>
        <taxon>Oceanospirillales</taxon>
        <taxon>Halomonadaceae</taxon>
        <taxon>Halomonas</taxon>
    </lineage>
</organism>
<name>A0A7X4W7J8_9GAMM</name>
<evidence type="ECO:0000256" key="1">
    <source>
        <dbReference type="SAM" id="MobiDB-lite"/>
    </source>
</evidence>
<dbReference type="AlphaFoldDB" id="A0A7X4W7J8"/>
<dbReference type="Gene3D" id="3.30.930.30">
    <property type="match status" value="1"/>
</dbReference>
<comment type="caution">
    <text evidence="2">The sequence shown here is derived from an EMBL/GenBank/DDBJ whole genome shotgun (WGS) entry which is preliminary data.</text>
</comment>